<evidence type="ECO:0000313" key="1">
    <source>
        <dbReference type="EMBL" id="KAI9908031.1"/>
    </source>
</evidence>
<gene>
    <name evidence="1" type="ORF">PsorP6_003398</name>
</gene>
<name>A0ACC0VRD1_9STRA</name>
<dbReference type="EMBL" id="CM047587">
    <property type="protein sequence ID" value="KAI9908031.1"/>
    <property type="molecule type" value="Genomic_DNA"/>
</dbReference>
<protein>
    <submittedName>
        <fullName evidence="1">Uncharacterized protein</fullName>
    </submittedName>
</protein>
<reference evidence="1 2" key="1">
    <citation type="journal article" date="2022" name="bioRxiv">
        <title>The genome of the oomycete Peronosclerospora sorghi, a cosmopolitan pathogen of maize and sorghum, is inflated with dispersed pseudogenes.</title>
        <authorList>
            <person name="Fletcher K."/>
            <person name="Martin F."/>
            <person name="Isakeit T."/>
            <person name="Cavanaugh K."/>
            <person name="Magill C."/>
            <person name="Michelmore R."/>
        </authorList>
    </citation>
    <scope>NUCLEOTIDE SEQUENCE [LARGE SCALE GENOMIC DNA]</scope>
    <source>
        <strain evidence="1">P6</strain>
    </source>
</reference>
<evidence type="ECO:0000313" key="2">
    <source>
        <dbReference type="Proteomes" id="UP001163321"/>
    </source>
</evidence>
<accession>A0ACC0VRD1</accession>
<keyword evidence="2" id="KW-1185">Reference proteome</keyword>
<organism evidence="1 2">
    <name type="scientific">Peronosclerospora sorghi</name>
    <dbReference type="NCBI Taxonomy" id="230839"/>
    <lineage>
        <taxon>Eukaryota</taxon>
        <taxon>Sar</taxon>
        <taxon>Stramenopiles</taxon>
        <taxon>Oomycota</taxon>
        <taxon>Peronosporomycetes</taxon>
        <taxon>Peronosporales</taxon>
        <taxon>Peronosporaceae</taxon>
        <taxon>Peronosclerospora</taxon>
    </lineage>
</organism>
<sequence>MYHEAPRDTGEKKRHRLTPPPNEMWMEAIMSKGKPPSGYISCSMTSTNAATSPTTLGWQDRVRMTSQVSMGQEGTLPYQQFATGYAGRLNMEPSAPLYQGRAIGNCPETGQGRPMDSAVPYYERMGSGSGYPSKSDGFQDTQVDKSTSSYQRKMIEAPPAGYHKKTIDGGGASVRKDVK</sequence>
<proteinExistence type="predicted"/>
<dbReference type="Proteomes" id="UP001163321">
    <property type="component" value="Chromosome 8"/>
</dbReference>
<comment type="caution">
    <text evidence="1">The sequence shown here is derived from an EMBL/GenBank/DDBJ whole genome shotgun (WGS) entry which is preliminary data.</text>
</comment>